<reference evidence="1 3" key="2">
    <citation type="submission" date="2018-10" db="EMBL/GenBank/DDBJ databases">
        <title>Whole Genome of Vibrio owensii strain 170502, isolated from Acute Hepatopancreatic Necrosis Disease (AHPND) shrimp.</title>
        <authorList>
            <person name="Yan M."/>
            <person name="Wang X."/>
            <person name="Wang Y."/>
        </authorList>
    </citation>
    <scope>NUCLEOTIDE SEQUENCE [LARGE SCALE GENOMIC DNA]</scope>
    <source>
        <strain evidence="1 3">1700302</strain>
    </source>
</reference>
<evidence type="ECO:0000313" key="4">
    <source>
        <dbReference type="Proteomes" id="UP000390336"/>
    </source>
</evidence>
<dbReference type="EMBL" id="CP033137">
    <property type="protein sequence ID" value="AYO13162.1"/>
    <property type="molecule type" value="Genomic_DNA"/>
</dbReference>
<accession>A0AAP9G9D5</accession>
<evidence type="ECO:0000313" key="1">
    <source>
        <dbReference type="EMBL" id="AYO13162.1"/>
    </source>
</evidence>
<protein>
    <submittedName>
        <fullName evidence="2">Carboxypeptidase regulatory-like domain-containing protein</fullName>
    </submittedName>
</protein>
<proteinExistence type="predicted"/>
<keyword evidence="2" id="KW-0378">Hydrolase</keyword>
<keyword evidence="2" id="KW-0645">Protease</keyword>
<keyword evidence="3" id="KW-1185">Reference proteome</keyword>
<dbReference type="AlphaFoldDB" id="A0AAP9G9D5"/>
<dbReference type="EMBL" id="CP045859">
    <property type="protein sequence ID" value="QGH45839.1"/>
    <property type="molecule type" value="Genomic_DNA"/>
</dbReference>
<name>A0AAP9G9D5_9VIBR</name>
<dbReference type="Proteomes" id="UP000272136">
    <property type="component" value="Chromosome 1"/>
</dbReference>
<reference evidence="2 4" key="1">
    <citation type="journal article" date="2015" name="Genome Announc.">
        <title>Draft Genome Sequence of Vibrio owensii Strain SH-14, Which Causes Shrimp Acute Hepatopancreatic Necrosis Disease.</title>
        <authorList>
            <person name="Liu L."/>
            <person name="Xiao J."/>
            <person name="Xia X."/>
            <person name="Pan Y."/>
            <person name="Yan S."/>
            <person name="Wang Y."/>
        </authorList>
    </citation>
    <scope>NUCLEOTIDE SEQUENCE [LARGE SCALE GENOMIC DNA]</scope>
    <source>
        <strain evidence="2 4">SH14</strain>
    </source>
</reference>
<sequence>MRLTKVGLAVLTALLASGCSDDNSTSSASTPAKLNFSIQGIATDAPIANALITAKIGDRTVTTTANETGNYSLDFEYDEGSLAGTEMVEVTAKGEGQQSHIELIGQLGSFNMLLEQAGDDNTLQQEESSRTAITQISTAMHFLSQQSGQELSNDEALVAAESQVDVEELLEISAIIKVLADNPDYTPEEESSILDILSSSEEGVEKALEEYFANNQLLDESGELIPEFSEAIEEAKQQTIDDPLVTPSFDAVGLEGTYLLHSSVANGWVAGYGEVIRIDEENQAWLSDSQTPYQLASDKDSHWNLTPTGKLYISTLNSSESVSVMSGEDIVQLFGDEAKEVLPSLDTWLEVKQTLRGITLTKLTKGTESKVATTFTYQHILDVPGSALLTATTEVSSTAVLSKANNENEIWKEAPSGTWALPIIADIKGVYDEQAQDYLVHQQVTLEENSTVLDSDGDNLGTWHFESGELSIKASEGWEVTYLPHRSEEGLISALVTVSVDSKEQSTINWLAPFSQEESTLKDDFLQEMPYVLGAWVNSWKASESNAGLPDINTVYGYTFTQSGQASWTWTSYDEEDNPYFITEYTSFQQWASPEEHQYVLKGTSDMYGYMRERERTWTTISTLENGRHLVLEQSNMRQGYTDDQESFEEGYWIFPRINVLKPIDLSTYAEAYQRSKDKGSILE</sequence>
<dbReference type="GO" id="GO:0004180">
    <property type="term" value="F:carboxypeptidase activity"/>
    <property type="evidence" value="ECO:0007669"/>
    <property type="project" value="UniProtKB-KW"/>
</dbReference>
<dbReference type="PROSITE" id="PS51257">
    <property type="entry name" value="PROKAR_LIPOPROTEIN"/>
    <property type="match status" value="1"/>
</dbReference>
<reference evidence="2" key="3">
    <citation type="submission" date="2019-11" db="EMBL/GenBank/DDBJ databases">
        <title>Complete genome sequence of Vibrio owensii SH-14 isolated from shrimp with acute hepatopancreatic necrosis diease.</title>
        <authorList>
            <person name="Liang X."/>
            <person name="Wang Y."/>
        </authorList>
    </citation>
    <scope>NUCLEOTIDE SEQUENCE</scope>
    <source>
        <strain evidence="2">SH14</strain>
    </source>
</reference>
<keyword evidence="2" id="KW-0121">Carboxypeptidase</keyword>
<evidence type="ECO:0000313" key="3">
    <source>
        <dbReference type="Proteomes" id="UP000272136"/>
    </source>
</evidence>
<gene>
    <name evidence="2" type="ORF">APZ19_01265</name>
    <name evidence="1" type="ORF">D0812_01285</name>
</gene>
<dbReference type="Proteomes" id="UP000390336">
    <property type="component" value="Chromosome 1"/>
</dbReference>
<evidence type="ECO:0000313" key="2">
    <source>
        <dbReference type="EMBL" id="QGH45839.1"/>
    </source>
</evidence>
<dbReference type="RefSeq" id="WP_054824570.1">
    <property type="nucleotide sequence ID" value="NZ_CP033137.1"/>
</dbReference>
<organism evidence="2 4">
    <name type="scientific">Vibrio owensii</name>
    <dbReference type="NCBI Taxonomy" id="696485"/>
    <lineage>
        <taxon>Bacteria</taxon>
        <taxon>Pseudomonadati</taxon>
        <taxon>Pseudomonadota</taxon>
        <taxon>Gammaproteobacteria</taxon>
        <taxon>Vibrionales</taxon>
        <taxon>Vibrionaceae</taxon>
        <taxon>Vibrio</taxon>
    </lineage>
</organism>